<comment type="subcellular location">
    <subcellularLocation>
        <location evidence="1">Membrane</location>
        <topology evidence="1">Multi-pass membrane protein</topology>
    </subcellularLocation>
</comment>
<proteinExistence type="predicted"/>
<feature type="transmembrane region" description="Helical" evidence="6">
    <location>
        <begin position="119"/>
        <end position="137"/>
    </location>
</feature>
<evidence type="ECO:0000256" key="6">
    <source>
        <dbReference type="SAM" id="Phobius"/>
    </source>
</evidence>
<organism evidence="7 8">
    <name type="scientific">Paenacidovorax monticola</name>
    <dbReference type="NCBI Taxonomy" id="1926868"/>
    <lineage>
        <taxon>Bacteria</taxon>
        <taxon>Pseudomonadati</taxon>
        <taxon>Pseudomonadota</taxon>
        <taxon>Betaproteobacteria</taxon>
        <taxon>Burkholderiales</taxon>
        <taxon>Comamonadaceae</taxon>
        <taxon>Paenacidovorax</taxon>
    </lineage>
</organism>
<dbReference type="Proteomes" id="UP000516057">
    <property type="component" value="Chromosome"/>
</dbReference>
<protein>
    <submittedName>
        <fullName evidence="7">UbiA prenyltransferase family protein</fullName>
    </submittedName>
</protein>
<dbReference type="AlphaFoldDB" id="A0A7H0HHL1"/>
<dbReference type="GO" id="GO:0016765">
    <property type="term" value="F:transferase activity, transferring alkyl or aryl (other than methyl) groups"/>
    <property type="evidence" value="ECO:0007669"/>
    <property type="project" value="InterPro"/>
</dbReference>
<feature type="transmembrane region" description="Helical" evidence="6">
    <location>
        <begin position="251"/>
        <end position="266"/>
    </location>
</feature>
<evidence type="ECO:0000313" key="8">
    <source>
        <dbReference type="Proteomes" id="UP000516057"/>
    </source>
</evidence>
<feature type="transmembrane region" description="Helical" evidence="6">
    <location>
        <begin position="214"/>
        <end position="230"/>
    </location>
</feature>
<dbReference type="EMBL" id="CP060790">
    <property type="protein sequence ID" value="QNP60027.1"/>
    <property type="molecule type" value="Genomic_DNA"/>
</dbReference>
<keyword evidence="4 6" id="KW-1133">Transmembrane helix</keyword>
<feature type="transmembrane region" description="Helical" evidence="6">
    <location>
        <begin position="187"/>
        <end position="208"/>
    </location>
</feature>
<dbReference type="Gene3D" id="1.10.357.140">
    <property type="entry name" value="UbiA prenyltransferase"/>
    <property type="match status" value="1"/>
</dbReference>
<evidence type="ECO:0000256" key="2">
    <source>
        <dbReference type="ARBA" id="ARBA00022475"/>
    </source>
</evidence>
<dbReference type="InterPro" id="IPR000537">
    <property type="entry name" value="UbiA_prenyltransferase"/>
</dbReference>
<gene>
    <name evidence="7" type="ORF">H9L24_03575</name>
</gene>
<reference evidence="7 8" key="1">
    <citation type="submission" date="2020-08" db="EMBL/GenBank/DDBJ databases">
        <title>Genome sequence of Acidovorax monticola KACC 19171T.</title>
        <authorList>
            <person name="Hyun D.-W."/>
            <person name="Bae J.-W."/>
        </authorList>
    </citation>
    <scope>NUCLEOTIDE SEQUENCE [LARGE SCALE GENOMIC DNA]</scope>
    <source>
        <strain evidence="7 8">KACC 19171</strain>
    </source>
</reference>
<name>A0A7H0HHL1_9BURK</name>
<dbReference type="KEGG" id="amon:H9L24_03575"/>
<evidence type="ECO:0000256" key="1">
    <source>
        <dbReference type="ARBA" id="ARBA00004141"/>
    </source>
</evidence>
<keyword evidence="2" id="KW-1003">Cell membrane</keyword>
<dbReference type="InterPro" id="IPR044878">
    <property type="entry name" value="UbiA_sf"/>
</dbReference>
<dbReference type="RefSeq" id="WP_187737008.1">
    <property type="nucleotide sequence ID" value="NZ_CP060790.1"/>
</dbReference>
<keyword evidence="3 6" id="KW-0812">Transmembrane</keyword>
<keyword evidence="5 6" id="KW-0472">Membrane</keyword>
<dbReference type="Gene3D" id="1.20.120.1780">
    <property type="entry name" value="UbiA prenyltransferase"/>
    <property type="match status" value="1"/>
</dbReference>
<feature type="transmembrane region" description="Helical" evidence="6">
    <location>
        <begin position="20"/>
        <end position="38"/>
    </location>
</feature>
<dbReference type="Pfam" id="PF01040">
    <property type="entry name" value="UbiA"/>
    <property type="match status" value="1"/>
</dbReference>
<evidence type="ECO:0000256" key="4">
    <source>
        <dbReference type="ARBA" id="ARBA00022989"/>
    </source>
</evidence>
<feature type="transmembrane region" description="Helical" evidence="6">
    <location>
        <begin position="91"/>
        <end position="107"/>
    </location>
</feature>
<sequence length="267" mass="29254">MLGAIFAASYCYSVGHSAMALLLLVIGNVLLVAHVFLLNDWAGVHQDLRDPARTAGVFLHRGVRRSEIGWLLLLLLAASLAIFSQLGRMTLLVALMIAAASALYSAPPAHWKGVPLANSFLHLLGGVLHFLLGYSIFQEVDAKGMEIGLFFAVVFSAGHLVQEVRDHEADLRNGIRTNAVMFGKRRIFATSFLLFTLANALLLVLALTGSVPEALSLVVGLYPLHLYWTLQTWREALTGESVRRLQMRYRWLYAGIGAAMVASVLWA</sequence>
<evidence type="ECO:0000313" key="7">
    <source>
        <dbReference type="EMBL" id="QNP60027.1"/>
    </source>
</evidence>
<evidence type="ECO:0000256" key="5">
    <source>
        <dbReference type="ARBA" id="ARBA00023136"/>
    </source>
</evidence>
<evidence type="ECO:0000256" key="3">
    <source>
        <dbReference type="ARBA" id="ARBA00022692"/>
    </source>
</evidence>
<accession>A0A7H0HHL1</accession>
<dbReference type="GO" id="GO:0016020">
    <property type="term" value="C:membrane"/>
    <property type="evidence" value="ECO:0007669"/>
    <property type="project" value="UniProtKB-SubCell"/>
</dbReference>
<feature type="transmembrane region" description="Helical" evidence="6">
    <location>
        <begin position="68"/>
        <end position="84"/>
    </location>
</feature>
<keyword evidence="7" id="KW-0808">Transferase</keyword>
<keyword evidence="8" id="KW-1185">Reference proteome</keyword>